<gene>
    <name evidence="4" type="ORF">GCM10010832_22950</name>
</gene>
<dbReference type="Gene3D" id="2.60.40.3620">
    <property type="match status" value="2"/>
</dbReference>
<protein>
    <recommendedName>
        <fullName evidence="3">Secretion system C-terminal sorting domain-containing protein</fullName>
    </recommendedName>
</protein>
<evidence type="ECO:0000256" key="1">
    <source>
        <dbReference type="ARBA" id="ARBA00022729"/>
    </source>
</evidence>
<reference evidence="5" key="1">
    <citation type="journal article" date="2019" name="Int. J. Syst. Evol. Microbiol.">
        <title>The Global Catalogue of Microorganisms (GCM) 10K type strain sequencing project: providing services to taxonomists for standard genome sequencing and annotation.</title>
        <authorList>
            <consortium name="The Broad Institute Genomics Platform"/>
            <consortium name="The Broad Institute Genome Sequencing Center for Infectious Disease"/>
            <person name="Wu L."/>
            <person name="Ma J."/>
        </authorList>
    </citation>
    <scope>NUCLEOTIDE SEQUENCE [LARGE SCALE GENOMIC DNA]</scope>
    <source>
        <strain evidence="5">CGMCC 1.12931</strain>
    </source>
</reference>
<dbReference type="Pfam" id="PF18962">
    <property type="entry name" value="Por_Secre_tail"/>
    <property type="match status" value="1"/>
</dbReference>
<evidence type="ECO:0000256" key="2">
    <source>
        <dbReference type="SAM" id="SignalP"/>
    </source>
</evidence>
<keyword evidence="1 2" id="KW-0732">Signal</keyword>
<comment type="caution">
    <text evidence="4">The sequence shown here is derived from an EMBL/GenBank/DDBJ whole genome shotgun (WGS) entry which is preliminary data.</text>
</comment>
<dbReference type="NCBIfam" id="TIGR04183">
    <property type="entry name" value="Por_Secre_tail"/>
    <property type="match status" value="1"/>
</dbReference>
<organism evidence="4 5">
    <name type="scientific">Psychroflexus planctonicus</name>
    <dbReference type="NCBI Taxonomy" id="1526575"/>
    <lineage>
        <taxon>Bacteria</taxon>
        <taxon>Pseudomonadati</taxon>
        <taxon>Bacteroidota</taxon>
        <taxon>Flavobacteriia</taxon>
        <taxon>Flavobacteriales</taxon>
        <taxon>Flavobacteriaceae</taxon>
        <taxon>Psychroflexus</taxon>
    </lineage>
</organism>
<evidence type="ECO:0000313" key="4">
    <source>
        <dbReference type="EMBL" id="GGE42396.1"/>
    </source>
</evidence>
<keyword evidence="5" id="KW-1185">Reference proteome</keyword>
<accession>A0ABQ1SIZ7</accession>
<sequence>MMKKLLLILLCFTFGFTQAQEIGIVGPAADGWPSDENPTDIMLTNNGDGTYSIDALTLSTGPAKFREDQAWDVSYGGDNFPSGSITGGDIPVQAGVYDIVLDLNNDTYTFTDVGTFEEISVTGSALSEAIDLSTADGENYEASVNQFVDGTVTFESSNGDVYGSDDFPSGTLVLNGNPIAVTAGYYEVEFNLTTLDFSFNIPDVGLVGPGVSEWPGDNPTPDVLMTSTDGNIYTLSSQEFFDDEVKFRQNQSWNTNWGGTGFPSGDLVFNGSDNINAEAGIYDVTFDRENSSYMFVTLSTVNAEFNALKVYPNPSKGNWNIQTGNADVKTLSVFTISGKLIKEMNVSQQNEIEINTANLGSGMYMIKLLTNSGNTKTLKLIKQ</sequence>
<proteinExistence type="predicted"/>
<feature type="chain" id="PRO_5045157947" description="Secretion system C-terminal sorting domain-containing protein" evidence="2">
    <location>
        <begin position="20"/>
        <end position="383"/>
    </location>
</feature>
<dbReference type="InterPro" id="IPR026444">
    <property type="entry name" value="Secre_tail"/>
</dbReference>
<name>A0ABQ1SIZ7_9FLAO</name>
<feature type="signal peptide" evidence="2">
    <location>
        <begin position="1"/>
        <end position="19"/>
    </location>
</feature>
<dbReference type="Proteomes" id="UP000599179">
    <property type="component" value="Unassembled WGS sequence"/>
</dbReference>
<evidence type="ECO:0000259" key="3">
    <source>
        <dbReference type="Pfam" id="PF18962"/>
    </source>
</evidence>
<evidence type="ECO:0000313" key="5">
    <source>
        <dbReference type="Proteomes" id="UP000599179"/>
    </source>
</evidence>
<dbReference type="EMBL" id="BMGM01000011">
    <property type="protein sequence ID" value="GGE42396.1"/>
    <property type="molecule type" value="Genomic_DNA"/>
</dbReference>
<feature type="domain" description="Secretion system C-terminal sorting" evidence="3">
    <location>
        <begin position="310"/>
        <end position="379"/>
    </location>
</feature>